<keyword evidence="3" id="KW-1185">Reference proteome</keyword>
<sequence>MLRAVEEKLNWGEKTLHQLSQDKEKLRNIHLNRCHEMVNFKFELTSLKAIMRTKMEEDATSNPMAEKSKEESHNLYLASLY</sequence>
<protein>
    <submittedName>
        <fullName evidence="2">Uncharacterized protein</fullName>
    </submittedName>
</protein>
<gene>
    <name evidence="2" type="ORF">H5410_041148</name>
</gene>
<evidence type="ECO:0000256" key="1">
    <source>
        <dbReference type="SAM" id="MobiDB-lite"/>
    </source>
</evidence>
<feature type="region of interest" description="Disordered" evidence="1">
    <location>
        <begin position="57"/>
        <end position="81"/>
    </location>
</feature>
<reference evidence="2 3" key="1">
    <citation type="submission" date="2020-09" db="EMBL/GenBank/DDBJ databases">
        <title>De no assembly of potato wild relative species, Solanum commersonii.</title>
        <authorList>
            <person name="Cho K."/>
        </authorList>
    </citation>
    <scope>NUCLEOTIDE SEQUENCE [LARGE SCALE GENOMIC DNA]</scope>
    <source>
        <strain evidence="2">LZ3.2</strain>
        <tissue evidence="2">Leaf</tissue>
    </source>
</reference>
<organism evidence="2 3">
    <name type="scientific">Solanum commersonii</name>
    <name type="common">Commerson's wild potato</name>
    <name type="synonym">Commerson's nightshade</name>
    <dbReference type="NCBI Taxonomy" id="4109"/>
    <lineage>
        <taxon>Eukaryota</taxon>
        <taxon>Viridiplantae</taxon>
        <taxon>Streptophyta</taxon>
        <taxon>Embryophyta</taxon>
        <taxon>Tracheophyta</taxon>
        <taxon>Spermatophyta</taxon>
        <taxon>Magnoliopsida</taxon>
        <taxon>eudicotyledons</taxon>
        <taxon>Gunneridae</taxon>
        <taxon>Pentapetalae</taxon>
        <taxon>asterids</taxon>
        <taxon>lamiids</taxon>
        <taxon>Solanales</taxon>
        <taxon>Solanaceae</taxon>
        <taxon>Solanoideae</taxon>
        <taxon>Solaneae</taxon>
        <taxon>Solanum</taxon>
    </lineage>
</organism>
<accession>A0A9J5XS74</accession>
<evidence type="ECO:0000313" key="3">
    <source>
        <dbReference type="Proteomes" id="UP000824120"/>
    </source>
</evidence>
<dbReference type="Proteomes" id="UP000824120">
    <property type="component" value="Chromosome 8"/>
</dbReference>
<proteinExistence type="predicted"/>
<dbReference type="EMBL" id="JACXVP010000008">
    <property type="protein sequence ID" value="KAG5590634.1"/>
    <property type="molecule type" value="Genomic_DNA"/>
</dbReference>
<dbReference type="AlphaFoldDB" id="A0A9J5XS74"/>
<name>A0A9J5XS74_SOLCO</name>
<comment type="caution">
    <text evidence="2">The sequence shown here is derived from an EMBL/GenBank/DDBJ whole genome shotgun (WGS) entry which is preliminary data.</text>
</comment>
<evidence type="ECO:0000313" key="2">
    <source>
        <dbReference type="EMBL" id="KAG5590634.1"/>
    </source>
</evidence>